<dbReference type="Pfam" id="PF03071">
    <property type="entry name" value="GNT-I"/>
    <property type="match status" value="1"/>
</dbReference>
<dbReference type="EC" id="2.4.1.101" evidence="12"/>
<keyword evidence="3 12" id="KW-0328">Glycosyltransferase</keyword>
<keyword evidence="7 12" id="KW-0735">Signal-anchor</keyword>
<proteinExistence type="inferred from homology"/>
<dbReference type="Gramene" id="Al_scaffold_0006_417">
    <property type="protein sequence ID" value="Al_scaffold_0006_417"/>
    <property type="gene ID" value="Al_scaffold_0006_417"/>
</dbReference>
<dbReference type="InterPro" id="IPR004139">
    <property type="entry name" value="Glyco_trans_13"/>
</dbReference>
<keyword evidence="10" id="KW-0472">Membrane</keyword>
<comment type="subcellular location">
    <subcellularLocation>
        <location evidence="1 12">Golgi apparatus membrane</location>
        <topology evidence="1 12">Single-pass type II membrane protein</topology>
    </subcellularLocation>
</comment>
<comment type="catalytic activity">
    <reaction evidence="12">
        <text>N(4)-(alpha-D-Man-(1-&gt;3)-[alpha-D-Man-(1-&gt;3)-[alpha-D-Man-(1-&gt;6)]-alpha-D-Man-(1-&gt;6)]-beta-D-Man-(1-&gt;4)-beta-D-GlcNAc-(1-&gt;4)-beta-D-GlcNAc)-L-asparaginyl-[protein] (N-glucan mannose isomer 5A1,2) + UDP-N-acetyl-alpha-D-glucosamine = N(4)-{beta-D-GlcNAc-(1-&gt;2)-alpha-D-Man-(1-&gt;3)-[alpha-D-Man-(1-&gt;3)-[alpha-D-Man-(1-&gt;6)]-alpha-D-Man-(1-&gt;6)]-beta-D-Man-(1-&gt;4)-beta-D-GlcNAc-(1-&gt;4)-beta-D-GlcNAc}-L-asparaginyl-[protein] + UDP + H(+)</text>
        <dbReference type="Rhea" id="RHEA:11456"/>
        <dbReference type="Rhea" id="RHEA-COMP:14367"/>
        <dbReference type="Rhea" id="RHEA-COMP:14368"/>
        <dbReference type="ChEBI" id="CHEBI:15378"/>
        <dbReference type="ChEBI" id="CHEBI:57705"/>
        <dbReference type="ChEBI" id="CHEBI:58223"/>
        <dbReference type="ChEBI" id="CHEBI:59087"/>
        <dbReference type="ChEBI" id="CHEBI:60625"/>
        <dbReference type="EC" id="2.4.1.101"/>
    </reaction>
</comment>
<evidence type="ECO:0000256" key="1">
    <source>
        <dbReference type="ARBA" id="ARBA00004323"/>
    </source>
</evidence>
<accession>D7LY86</accession>
<evidence type="ECO:0000256" key="2">
    <source>
        <dbReference type="ARBA" id="ARBA00004922"/>
    </source>
</evidence>
<dbReference type="EMBL" id="GL348718">
    <property type="protein sequence ID" value="EFH47387.1"/>
    <property type="molecule type" value="Genomic_DNA"/>
</dbReference>
<gene>
    <name evidence="13" type="ORF">ARALYDRAFT_660352</name>
</gene>
<dbReference type="GO" id="GO:0000139">
    <property type="term" value="C:Golgi membrane"/>
    <property type="evidence" value="ECO:0007669"/>
    <property type="project" value="UniProtKB-SubCell"/>
</dbReference>
<evidence type="ECO:0000256" key="9">
    <source>
        <dbReference type="ARBA" id="ARBA00023034"/>
    </source>
</evidence>
<keyword evidence="6 12" id="KW-0479">Metal-binding</keyword>
<evidence type="ECO:0000256" key="3">
    <source>
        <dbReference type="ARBA" id="ARBA00022676"/>
    </source>
</evidence>
<name>D7LY86_ARALL</name>
<dbReference type="UniPathway" id="UPA00378"/>
<dbReference type="STRING" id="81972.D7LY86"/>
<sequence length="197" mass="22896">MDFETLLLNNTVVVSRAHVDNDVFLQEAVARYKVFLYLIKGNRERSIKLFCVPTYDIDLIWHTHQLHAHSYCNDLTKMIEKGIAKLIEAGQMPLAAVVIMACSRTDYLERTDGSDQAVKIKALSYNQLTYMQHLDFEPVITERPGELIAYYKIARKDWFLLSLRPSSSITETLFNTGHYKWALDQLFYKHKFGRVTI</sequence>
<comment type="similarity">
    <text evidence="12">Belongs to the glycosyltransferase 13 family.</text>
</comment>
<evidence type="ECO:0000256" key="8">
    <source>
        <dbReference type="ARBA" id="ARBA00022989"/>
    </source>
</evidence>
<evidence type="ECO:0000256" key="4">
    <source>
        <dbReference type="ARBA" id="ARBA00022679"/>
    </source>
</evidence>
<evidence type="ECO:0000256" key="10">
    <source>
        <dbReference type="ARBA" id="ARBA00023136"/>
    </source>
</evidence>
<dbReference type="GO" id="GO:0030145">
    <property type="term" value="F:manganese ion binding"/>
    <property type="evidence" value="ECO:0007669"/>
    <property type="project" value="UniProtKB-UniRule"/>
</dbReference>
<dbReference type="AlphaFoldDB" id="D7LY86"/>
<keyword evidence="8" id="KW-1133">Transmembrane helix</keyword>
<dbReference type="InterPro" id="IPR009836">
    <property type="entry name" value="GRDP-like"/>
</dbReference>
<keyword evidence="9 12" id="KW-0333">Golgi apparatus</keyword>
<evidence type="ECO:0000313" key="13">
    <source>
        <dbReference type="EMBL" id="EFH47387.1"/>
    </source>
</evidence>
<dbReference type="HOGENOM" id="CLU_1385884_0_0_1"/>
<keyword evidence="11 12" id="KW-0464">Manganese</keyword>
<organism evidence="14">
    <name type="scientific">Arabidopsis lyrata subsp. lyrata</name>
    <name type="common">Lyre-leaved rock-cress</name>
    <dbReference type="NCBI Taxonomy" id="81972"/>
    <lineage>
        <taxon>Eukaryota</taxon>
        <taxon>Viridiplantae</taxon>
        <taxon>Streptophyta</taxon>
        <taxon>Embryophyta</taxon>
        <taxon>Tracheophyta</taxon>
        <taxon>Spermatophyta</taxon>
        <taxon>Magnoliopsida</taxon>
        <taxon>eudicotyledons</taxon>
        <taxon>Gunneridae</taxon>
        <taxon>Pentapetalae</taxon>
        <taxon>rosids</taxon>
        <taxon>malvids</taxon>
        <taxon>Brassicales</taxon>
        <taxon>Brassicaceae</taxon>
        <taxon>Camelineae</taxon>
        <taxon>Arabidopsis</taxon>
    </lineage>
</organism>
<evidence type="ECO:0000256" key="5">
    <source>
        <dbReference type="ARBA" id="ARBA00022692"/>
    </source>
</evidence>
<evidence type="ECO:0000256" key="7">
    <source>
        <dbReference type="ARBA" id="ARBA00022968"/>
    </source>
</evidence>
<dbReference type="PANTHER" id="PTHR34365">
    <property type="entry name" value="ENOLASE (DUF1399)"/>
    <property type="match status" value="1"/>
</dbReference>
<reference evidence="14" key="1">
    <citation type="journal article" date="2011" name="Nat. Genet.">
        <title>The Arabidopsis lyrata genome sequence and the basis of rapid genome size change.</title>
        <authorList>
            <person name="Hu T.T."/>
            <person name="Pattyn P."/>
            <person name="Bakker E.G."/>
            <person name="Cao J."/>
            <person name="Cheng J.-F."/>
            <person name="Clark R.M."/>
            <person name="Fahlgren N."/>
            <person name="Fawcett J.A."/>
            <person name="Grimwood J."/>
            <person name="Gundlach H."/>
            <person name="Haberer G."/>
            <person name="Hollister J.D."/>
            <person name="Ossowski S."/>
            <person name="Ottilar R.P."/>
            <person name="Salamov A.A."/>
            <person name="Schneeberger K."/>
            <person name="Spannagl M."/>
            <person name="Wang X."/>
            <person name="Yang L."/>
            <person name="Nasrallah M.E."/>
            <person name="Bergelson J."/>
            <person name="Carrington J.C."/>
            <person name="Gaut B.S."/>
            <person name="Schmutz J."/>
            <person name="Mayer K.F.X."/>
            <person name="Van de Peer Y."/>
            <person name="Grigoriev I.V."/>
            <person name="Nordborg M."/>
            <person name="Weigel D."/>
            <person name="Guo Y.-L."/>
        </authorList>
    </citation>
    <scope>NUCLEOTIDE SEQUENCE [LARGE SCALE GENOMIC DNA]</scope>
    <source>
        <strain evidence="14">cv. MN47</strain>
    </source>
</reference>
<dbReference type="Pfam" id="PF07173">
    <property type="entry name" value="GRDP-like"/>
    <property type="match status" value="1"/>
</dbReference>
<keyword evidence="4" id="KW-0808">Transferase</keyword>
<comment type="function">
    <text evidence="12">Initiates complex N-linked carbohydrate formation. Essential for the conversion of high-mannose to hybrid and complex N-glycans.</text>
</comment>
<evidence type="ECO:0000313" key="14">
    <source>
        <dbReference type="Proteomes" id="UP000008694"/>
    </source>
</evidence>
<dbReference type="GO" id="GO:0003827">
    <property type="term" value="F:alpha-1,3-mannosylglycoprotein 2-beta-N-acetylglucosaminyltransferase activity"/>
    <property type="evidence" value="ECO:0007669"/>
    <property type="project" value="UniProtKB-UniRule"/>
</dbReference>
<dbReference type="Proteomes" id="UP000008694">
    <property type="component" value="Unassembled WGS sequence"/>
</dbReference>
<keyword evidence="5" id="KW-0812">Transmembrane</keyword>
<evidence type="ECO:0000256" key="12">
    <source>
        <dbReference type="RuleBase" id="RU368119"/>
    </source>
</evidence>
<keyword evidence="14" id="KW-1185">Reference proteome</keyword>
<dbReference type="eggNOG" id="KOG1413">
    <property type="taxonomic scope" value="Eukaryota"/>
</dbReference>
<comment type="cofactor">
    <cofactor evidence="12">
        <name>Mn(2+)</name>
        <dbReference type="ChEBI" id="CHEBI:29035"/>
    </cofactor>
    <text evidence="12">The cofactor is mostly bound to the substrate.</text>
</comment>
<protein>
    <recommendedName>
        <fullName evidence="12">Alpha-1,3-mannosyl-glycoprotein 2-beta-N-acetylglucosaminyltransferase</fullName>
        <shortName evidence="12">GNT-I</shortName>
        <shortName evidence="12">GlcNAc-T I</shortName>
        <ecNumber evidence="12">2.4.1.101</ecNumber>
    </recommendedName>
    <alternativeName>
        <fullName evidence="12">N-glycosyl-oligosaccharide-glycoprotein N-acetylglucosaminyltransferase I</fullName>
    </alternativeName>
</protein>
<comment type="pathway">
    <text evidence="2 12">Protein modification; protein glycosylation.</text>
</comment>
<evidence type="ECO:0000256" key="11">
    <source>
        <dbReference type="ARBA" id="ARBA00023211"/>
    </source>
</evidence>
<dbReference type="PANTHER" id="PTHR34365:SF6">
    <property type="entry name" value="GLYCINE-RICH DOMAIN-CONTAINING PROTEIN 2"/>
    <property type="match status" value="1"/>
</dbReference>
<evidence type="ECO:0000256" key="6">
    <source>
        <dbReference type="ARBA" id="ARBA00022723"/>
    </source>
</evidence>